<gene>
    <name evidence="9" type="primary">xrtF</name>
    <name evidence="9" type="ORF">C4F50_10145</name>
</gene>
<organism evidence="9 10">
    <name type="scientific">Flavobacterium hungaricum</name>
    <dbReference type="NCBI Taxonomy" id="2082725"/>
    <lineage>
        <taxon>Bacteria</taxon>
        <taxon>Pseudomonadati</taxon>
        <taxon>Bacteroidota</taxon>
        <taxon>Flavobacteriia</taxon>
        <taxon>Flavobacteriales</taxon>
        <taxon>Flavobacteriaceae</taxon>
        <taxon>Flavobacterium</taxon>
    </lineage>
</organism>
<dbReference type="EMBL" id="PRDM01000002">
    <property type="protein sequence ID" value="MBE8725307.1"/>
    <property type="molecule type" value="Genomic_DNA"/>
</dbReference>
<dbReference type="InterPro" id="IPR019127">
    <property type="entry name" value="Exosortase"/>
</dbReference>
<comment type="caution">
    <text evidence="9">The sequence shown here is derived from an EMBL/GenBank/DDBJ whole genome shotgun (WGS) entry which is preliminary data.</text>
</comment>
<feature type="transmembrane region" description="Helical" evidence="8">
    <location>
        <begin position="113"/>
        <end position="140"/>
    </location>
</feature>
<proteinExistence type="predicted"/>
<evidence type="ECO:0000256" key="7">
    <source>
        <dbReference type="ARBA" id="ARBA00023136"/>
    </source>
</evidence>
<comment type="subcellular location">
    <subcellularLocation>
        <location evidence="1">Cell membrane</location>
        <topology evidence="1">Multi-pass membrane protein</topology>
    </subcellularLocation>
</comment>
<keyword evidence="10" id="KW-1185">Reference proteome</keyword>
<dbReference type="InterPro" id="IPR026392">
    <property type="entry name" value="Exo/Archaeosortase_dom"/>
</dbReference>
<evidence type="ECO:0000256" key="8">
    <source>
        <dbReference type="SAM" id="Phobius"/>
    </source>
</evidence>
<dbReference type="InterPro" id="IPR026323">
    <property type="entry name" value="Exosortase-related_prot_XrtF"/>
</dbReference>
<evidence type="ECO:0000313" key="10">
    <source>
        <dbReference type="Proteomes" id="UP000640614"/>
    </source>
</evidence>
<accession>A0ABR9TJX6</accession>
<reference evidence="9 10" key="1">
    <citation type="submission" date="2018-07" db="EMBL/GenBank/DDBJ databases">
        <title>Genome assembly of strain KB82.</title>
        <authorList>
            <person name="Kukolya J."/>
            <person name="Horvath B."/>
            <person name="Nagy I."/>
            <person name="Toth A."/>
        </authorList>
    </citation>
    <scope>NUCLEOTIDE SEQUENCE [LARGE SCALE GENOMIC DNA]</scope>
    <source>
        <strain evidence="9 10">Kb82</strain>
    </source>
</reference>
<dbReference type="NCBIfam" id="TIGR04128">
    <property type="entry name" value="exoso_Fjoh_1448"/>
    <property type="match status" value="1"/>
</dbReference>
<evidence type="ECO:0000256" key="3">
    <source>
        <dbReference type="ARBA" id="ARBA00022670"/>
    </source>
</evidence>
<keyword evidence="7 8" id="KW-0472">Membrane</keyword>
<dbReference type="RefSeq" id="WP_193846491.1">
    <property type="nucleotide sequence ID" value="NZ_PRDM01000002.1"/>
</dbReference>
<keyword evidence="4 8" id="KW-0812">Transmembrane</keyword>
<evidence type="ECO:0000256" key="5">
    <source>
        <dbReference type="ARBA" id="ARBA00022801"/>
    </source>
</evidence>
<dbReference type="Pfam" id="PF09721">
    <property type="entry name" value="Exosortase_EpsH"/>
    <property type="match status" value="1"/>
</dbReference>
<evidence type="ECO:0000313" key="9">
    <source>
        <dbReference type="EMBL" id="MBE8725307.1"/>
    </source>
</evidence>
<keyword evidence="2" id="KW-1003">Cell membrane</keyword>
<keyword evidence="6 8" id="KW-1133">Transmembrane helix</keyword>
<dbReference type="NCBIfam" id="TIGR04178">
    <property type="entry name" value="exo_archaeo"/>
    <property type="match status" value="1"/>
</dbReference>
<keyword evidence="5" id="KW-0378">Hydrolase</keyword>
<dbReference type="Proteomes" id="UP000640614">
    <property type="component" value="Unassembled WGS sequence"/>
</dbReference>
<protein>
    <submittedName>
        <fullName evidence="9">Exosortase family protein XrtF</fullName>
    </submittedName>
</protein>
<keyword evidence="3" id="KW-0645">Protease</keyword>
<feature type="transmembrane region" description="Helical" evidence="8">
    <location>
        <begin position="146"/>
        <end position="169"/>
    </location>
</feature>
<name>A0ABR9TJX6_9FLAO</name>
<evidence type="ECO:0000256" key="1">
    <source>
        <dbReference type="ARBA" id="ARBA00004651"/>
    </source>
</evidence>
<feature type="transmembrane region" description="Helical" evidence="8">
    <location>
        <begin position="12"/>
        <end position="32"/>
    </location>
</feature>
<sequence>MKKYLIQFRPFLIFVGTFFLAYILLTLIYGAYLNTYQTNDLDKITVVAGRNTEQLMKLLNYDVIIQKNSSKPWLDVAFNGQDVVRIIEGCNAVSVMILFAAFVLAFSGKFKTTLIFILLGILSIYILNVCRIALLTVLLYKYPNQIHLLHGVLFPLIIYGFVFMLWIIWINRFSKYAK</sequence>
<evidence type="ECO:0000256" key="2">
    <source>
        <dbReference type="ARBA" id="ARBA00022475"/>
    </source>
</evidence>
<feature type="transmembrane region" description="Helical" evidence="8">
    <location>
        <begin position="83"/>
        <end position="106"/>
    </location>
</feature>
<evidence type="ECO:0000256" key="4">
    <source>
        <dbReference type="ARBA" id="ARBA00022692"/>
    </source>
</evidence>
<evidence type="ECO:0000256" key="6">
    <source>
        <dbReference type="ARBA" id="ARBA00022989"/>
    </source>
</evidence>